<feature type="short sequence motif" description="'KMSKS' region" evidence="13">
    <location>
        <begin position="270"/>
        <end position="274"/>
    </location>
</feature>
<sequence>MTTIRLQNTKTRRREDFTPIDPEDVRMYLCGPTVYDRAHLGNSRNVLVFDVLFRVLQHVYGKDHVRYVRNFTDVEDKINARAAETGRAIGDITAETIGWYHDDMDALGALRPTAEPRATDYIPQMVEMIDDLIGKGHAYVAEDHVLFAVESYADYGALSGRSVEDMIAGARVEVAPYKRNPMDFVLWKPSGDGEPGWQSPWGYGRPGWHIECSAMSFALFGETFDIHGGGIDLQFPHHENEIAQSTCAHPSGDFARYWVHNEMLLVDGKKMSKSLGNFFTVRDLLDQGIPGEVIRMVMLGTHYGKPMDWTDTRRAEAEATLRKWYGILQGHGFGPDLLRALQAEGKWEADPEFLGVLANDLNTPGALARLHVLSKGKTPTALAGFAHGMEMLGLVNDWAHIPSFEGGEAGPNIVPAVAARVDALLAERATARAAKDYDTADRVRDILNAAGVQVTDVGGQATWTPGPDFDAAKLGDIA</sequence>
<keyword evidence="4 13" id="KW-0963">Cytoplasm</keyword>
<evidence type="ECO:0000259" key="14">
    <source>
        <dbReference type="Pfam" id="PF01406"/>
    </source>
</evidence>
<accession>A0A2T6KS01</accession>
<evidence type="ECO:0000313" key="17">
    <source>
        <dbReference type="Proteomes" id="UP000244523"/>
    </source>
</evidence>
<evidence type="ECO:0000256" key="13">
    <source>
        <dbReference type="HAMAP-Rule" id="MF_00041"/>
    </source>
</evidence>
<keyword evidence="8 13" id="KW-0862">Zinc</keyword>
<keyword evidence="11 13" id="KW-0030">Aminoacyl-tRNA synthetase</keyword>
<dbReference type="PRINTS" id="PR00983">
    <property type="entry name" value="TRNASYNTHCYS"/>
</dbReference>
<dbReference type="NCBIfam" id="TIGR00435">
    <property type="entry name" value="cysS"/>
    <property type="match status" value="1"/>
</dbReference>
<dbReference type="GO" id="GO:0005524">
    <property type="term" value="F:ATP binding"/>
    <property type="evidence" value="ECO:0007669"/>
    <property type="project" value="UniProtKB-UniRule"/>
</dbReference>
<comment type="similarity">
    <text evidence="2 13">Belongs to the class-I aminoacyl-tRNA synthetase family.</text>
</comment>
<feature type="domain" description="tRNA synthetases class I catalytic" evidence="14">
    <location>
        <begin position="17"/>
        <end position="316"/>
    </location>
</feature>
<dbReference type="SUPFAM" id="SSF52374">
    <property type="entry name" value="Nucleotidylyl transferase"/>
    <property type="match status" value="1"/>
</dbReference>
<evidence type="ECO:0000256" key="4">
    <source>
        <dbReference type="ARBA" id="ARBA00022490"/>
    </source>
</evidence>
<dbReference type="SUPFAM" id="SSF47323">
    <property type="entry name" value="Anticodon-binding domain of a subclass of class I aminoacyl-tRNA synthetases"/>
    <property type="match status" value="1"/>
</dbReference>
<evidence type="ECO:0000256" key="10">
    <source>
        <dbReference type="ARBA" id="ARBA00022917"/>
    </source>
</evidence>
<evidence type="ECO:0000256" key="2">
    <source>
        <dbReference type="ARBA" id="ARBA00005594"/>
    </source>
</evidence>
<dbReference type="PANTHER" id="PTHR10890:SF3">
    <property type="entry name" value="CYSTEINE--TRNA LIGASE, CYTOPLASMIC"/>
    <property type="match status" value="1"/>
</dbReference>
<feature type="binding site" evidence="13">
    <location>
        <position position="241"/>
    </location>
    <ligand>
        <name>Zn(2+)</name>
        <dbReference type="ChEBI" id="CHEBI:29105"/>
    </ligand>
</feature>
<dbReference type="RefSeq" id="WP_108384967.1">
    <property type="nucleotide sequence ID" value="NZ_QBUD01000001.1"/>
</dbReference>
<dbReference type="OrthoDB" id="9815130at2"/>
<dbReference type="CDD" id="cd00672">
    <property type="entry name" value="CysRS_core"/>
    <property type="match status" value="1"/>
</dbReference>
<dbReference type="InterPro" id="IPR009080">
    <property type="entry name" value="tRNAsynth_Ia_anticodon-bd"/>
</dbReference>
<gene>
    <name evidence="13" type="primary">cysS</name>
    <name evidence="16" type="ORF">C8N45_101926</name>
</gene>
<evidence type="ECO:0000256" key="11">
    <source>
        <dbReference type="ARBA" id="ARBA00023146"/>
    </source>
</evidence>
<dbReference type="InterPro" id="IPR024909">
    <property type="entry name" value="Cys-tRNA/MSH_ligase"/>
</dbReference>
<dbReference type="Pfam" id="PF23493">
    <property type="entry name" value="CysS_C"/>
    <property type="match status" value="1"/>
</dbReference>
<evidence type="ECO:0000256" key="8">
    <source>
        <dbReference type="ARBA" id="ARBA00022833"/>
    </source>
</evidence>
<keyword evidence="9 13" id="KW-0067">ATP-binding</keyword>
<organism evidence="16 17">
    <name type="scientific">Yoonia sediminilitoris</name>
    <dbReference type="NCBI Taxonomy" id="1286148"/>
    <lineage>
        <taxon>Bacteria</taxon>
        <taxon>Pseudomonadati</taxon>
        <taxon>Pseudomonadota</taxon>
        <taxon>Alphaproteobacteria</taxon>
        <taxon>Rhodobacterales</taxon>
        <taxon>Paracoccaceae</taxon>
        <taxon>Yoonia</taxon>
    </lineage>
</organism>
<evidence type="ECO:0000256" key="6">
    <source>
        <dbReference type="ARBA" id="ARBA00022723"/>
    </source>
</evidence>
<dbReference type="GO" id="GO:0005829">
    <property type="term" value="C:cytosol"/>
    <property type="evidence" value="ECO:0007669"/>
    <property type="project" value="TreeGrafter"/>
</dbReference>
<evidence type="ECO:0000313" key="16">
    <source>
        <dbReference type="EMBL" id="PUB19329.1"/>
    </source>
</evidence>
<evidence type="ECO:0000256" key="5">
    <source>
        <dbReference type="ARBA" id="ARBA00022598"/>
    </source>
</evidence>
<evidence type="ECO:0000256" key="3">
    <source>
        <dbReference type="ARBA" id="ARBA00011245"/>
    </source>
</evidence>
<dbReference type="HAMAP" id="MF_00041">
    <property type="entry name" value="Cys_tRNA_synth"/>
    <property type="match status" value="1"/>
</dbReference>
<feature type="short sequence motif" description="'HIGH' region" evidence="13">
    <location>
        <begin position="32"/>
        <end position="42"/>
    </location>
</feature>
<feature type="domain" description="Cysteinyl-tRNA ligase anticodon binding" evidence="15">
    <location>
        <begin position="415"/>
        <end position="463"/>
    </location>
</feature>
<keyword evidence="6 13" id="KW-0479">Metal-binding</keyword>
<comment type="cofactor">
    <cofactor evidence="13">
        <name>Zn(2+)</name>
        <dbReference type="ChEBI" id="CHEBI:29105"/>
    </cofactor>
    <text evidence="13">Binds 1 zinc ion per subunit.</text>
</comment>
<feature type="binding site" evidence="13">
    <location>
        <position position="273"/>
    </location>
    <ligand>
        <name>ATP</name>
        <dbReference type="ChEBI" id="CHEBI:30616"/>
    </ligand>
</feature>
<dbReference type="GO" id="GO:0004817">
    <property type="term" value="F:cysteine-tRNA ligase activity"/>
    <property type="evidence" value="ECO:0007669"/>
    <property type="project" value="UniProtKB-UniRule"/>
</dbReference>
<dbReference type="Gene3D" id="1.20.120.1910">
    <property type="entry name" value="Cysteine-tRNA ligase, C-terminal anti-codon recognition domain"/>
    <property type="match status" value="1"/>
</dbReference>
<protein>
    <recommendedName>
        <fullName evidence="13">Cysteine--tRNA ligase</fullName>
        <ecNumber evidence="13">6.1.1.16</ecNumber>
    </recommendedName>
    <alternativeName>
        <fullName evidence="13">Cysteinyl-tRNA synthetase</fullName>
        <shortName evidence="13">CysRS</shortName>
    </alternativeName>
</protein>
<comment type="catalytic activity">
    <reaction evidence="12 13">
        <text>tRNA(Cys) + L-cysteine + ATP = L-cysteinyl-tRNA(Cys) + AMP + diphosphate</text>
        <dbReference type="Rhea" id="RHEA:17773"/>
        <dbReference type="Rhea" id="RHEA-COMP:9661"/>
        <dbReference type="Rhea" id="RHEA-COMP:9679"/>
        <dbReference type="ChEBI" id="CHEBI:30616"/>
        <dbReference type="ChEBI" id="CHEBI:33019"/>
        <dbReference type="ChEBI" id="CHEBI:35235"/>
        <dbReference type="ChEBI" id="CHEBI:78442"/>
        <dbReference type="ChEBI" id="CHEBI:78517"/>
        <dbReference type="ChEBI" id="CHEBI:456215"/>
        <dbReference type="EC" id="6.1.1.16"/>
    </reaction>
</comment>
<comment type="subcellular location">
    <subcellularLocation>
        <location evidence="1 13">Cytoplasm</location>
    </subcellularLocation>
</comment>
<keyword evidence="5 13" id="KW-0436">Ligase</keyword>
<comment type="caution">
    <text evidence="16">The sequence shown here is derived from an EMBL/GenBank/DDBJ whole genome shotgun (WGS) entry which is preliminary data.</text>
</comment>
<keyword evidence="17" id="KW-1185">Reference proteome</keyword>
<evidence type="ECO:0000256" key="7">
    <source>
        <dbReference type="ARBA" id="ARBA00022741"/>
    </source>
</evidence>
<keyword evidence="7 13" id="KW-0547">Nucleotide-binding</keyword>
<dbReference type="EMBL" id="QBUD01000001">
    <property type="protein sequence ID" value="PUB19329.1"/>
    <property type="molecule type" value="Genomic_DNA"/>
</dbReference>
<dbReference type="GO" id="GO:0008270">
    <property type="term" value="F:zinc ion binding"/>
    <property type="evidence" value="ECO:0007669"/>
    <property type="project" value="UniProtKB-UniRule"/>
</dbReference>
<dbReference type="InterPro" id="IPR015803">
    <property type="entry name" value="Cys-tRNA-ligase"/>
</dbReference>
<name>A0A2T6KS01_9RHOB</name>
<evidence type="ECO:0000259" key="15">
    <source>
        <dbReference type="Pfam" id="PF23493"/>
    </source>
</evidence>
<evidence type="ECO:0000256" key="12">
    <source>
        <dbReference type="ARBA" id="ARBA00047398"/>
    </source>
</evidence>
<evidence type="ECO:0000256" key="9">
    <source>
        <dbReference type="ARBA" id="ARBA00022840"/>
    </source>
</evidence>
<dbReference type="GO" id="GO:0006423">
    <property type="term" value="P:cysteinyl-tRNA aminoacylation"/>
    <property type="evidence" value="ECO:0007669"/>
    <property type="project" value="UniProtKB-UniRule"/>
</dbReference>
<dbReference type="InterPro" id="IPR056411">
    <property type="entry name" value="CysS_C"/>
</dbReference>
<dbReference type="InterPro" id="IPR032678">
    <property type="entry name" value="tRNA-synt_1_cat_dom"/>
</dbReference>
<dbReference type="PANTHER" id="PTHR10890">
    <property type="entry name" value="CYSTEINYL-TRNA SYNTHETASE"/>
    <property type="match status" value="1"/>
</dbReference>
<reference evidence="16 17" key="1">
    <citation type="submission" date="2018-04" db="EMBL/GenBank/DDBJ databases">
        <title>Genomic Encyclopedia of Archaeal and Bacterial Type Strains, Phase II (KMG-II): from individual species to whole genera.</title>
        <authorList>
            <person name="Goeker M."/>
        </authorList>
    </citation>
    <scope>NUCLEOTIDE SEQUENCE [LARGE SCALE GENOMIC DNA]</scope>
    <source>
        <strain evidence="16 17">DSM 29955</strain>
    </source>
</reference>
<comment type="subunit">
    <text evidence="3 13">Monomer.</text>
</comment>
<proteinExistence type="inferred from homology"/>
<feature type="binding site" evidence="13">
    <location>
        <position position="30"/>
    </location>
    <ligand>
        <name>Zn(2+)</name>
        <dbReference type="ChEBI" id="CHEBI:29105"/>
    </ligand>
</feature>
<dbReference type="AlphaFoldDB" id="A0A2T6KS01"/>
<dbReference type="EC" id="6.1.1.16" evidence="13"/>
<dbReference type="Gene3D" id="3.40.50.620">
    <property type="entry name" value="HUPs"/>
    <property type="match status" value="1"/>
</dbReference>
<keyword evidence="10 13" id="KW-0648">Protein biosynthesis</keyword>
<feature type="binding site" evidence="13">
    <location>
        <position position="212"/>
    </location>
    <ligand>
        <name>Zn(2+)</name>
        <dbReference type="ChEBI" id="CHEBI:29105"/>
    </ligand>
</feature>
<dbReference type="FunFam" id="3.40.50.620:FF:000068">
    <property type="entry name" value="Cysteine--tRNA ligase"/>
    <property type="match status" value="1"/>
</dbReference>
<dbReference type="Pfam" id="PF01406">
    <property type="entry name" value="tRNA-synt_1e"/>
    <property type="match status" value="1"/>
</dbReference>
<dbReference type="InterPro" id="IPR014729">
    <property type="entry name" value="Rossmann-like_a/b/a_fold"/>
</dbReference>
<feature type="binding site" evidence="13">
    <location>
        <position position="237"/>
    </location>
    <ligand>
        <name>Zn(2+)</name>
        <dbReference type="ChEBI" id="CHEBI:29105"/>
    </ligand>
</feature>
<evidence type="ECO:0000256" key="1">
    <source>
        <dbReference type="ARBA" id="ARBA00004496"/>
    </source>
</evidence>
<dbReference type="Proteomes" id="UP000244523">
    <property type="component" value="Unassembled WGS sequence"/>
</dbReference>